<accession>A0A5R9B9M5</accession>
<dbReference type="InterPro" id="IPR004113">
    <property type="entry name" value="FAD-bd_oxidored_4_C"/>
</dbReference>
<dbReference type="FunFam" id="3.30.465.10:FF:000016">
    <property type="entry name" value="probable D-lactate dehydrogenase, mitochondrial"/>
    <property type="match status" value="1"/>
</dbReference>
<keyword evidence="10" id="KW-1185">Reference proteome</keyword>
<evidence type="ECO:0000256" key="3">
    <source>
        <dbReference type="ARBA" id="ARBA00022630"/>
    </source>
</evidence>
<sequence>MTAPLKNTSVSPVVHDLIAALGSKVSTEPELLDSRAHDRSYHSWEQPLAVVQATSTHDVSQALRICHQHHTPVVPRGSGTGLEGGSNTTAGSICLDVSAMNRILNVAADDLYANVEAGVMKSELNDALKEHHLQFAAGPGVDASVGGMAATSASGTTAVHYGTLKENVLALTVVLADGSIIRTGSTTKKSSSGYDLTHLFVGSEGTLGVITEVTLTLHPIPEAARMGVWSLPSLQQAVDLVVKALRSSLRVTRVELLDRVTVDALARYTGYSAPVSETLMVEFVGGPSEVESQYARFAELAEQYDAAEHASTTDPGEAGRLWQARHDALPAALALIPGSAPLTTDVCVPISKLPECILATKEDLNSTGLVAPIVGHVGDGNFHLAILLPPGDAEAESKAHQLNARLLDRALAVGGTCTGEHGVGIGKVGAMAKEHESALETMRSIKASLDPRGILNAGKVLALGGS</sequence>
<keyword evidence="4" id="KW-0274">FAD</keyword>
<evidence type="ECO:0000256" key="7">
    <source>
        <dbReference type="ARBA" id="ARBA00038897"/>
    </source>
</evidence>
<evidence type="ECO:0000313" key="9">
    <source>
        <dbReference type="EMBL" id="TLP94191.1"/>
    </source>
</evidence>
<dbReference type="EMBL" id="VAVZ01000037">
    <property type="protein sequence ID" value="TLP94191.1"/>
    <property type="molecule type" value="Genomic_DNA"/>
</dbReference>
<comment type="similarity">
    <text evidence="2">Belongs to the FAD-binding oxidoreductase/transferase type 4 family.</text>
</comment>
<dbReference type="InterPro" id="IPR006094">
    <property type="entry name" value="Oxid_FAD_bind_N"/>
</dbReference>
<dbReference type="GO" id="GO:0071949">
    <property type="term" value="F:FAD binding"/>
    <property type="evidence" value="ECO:0007669"/>
    <property type="project" value="InterPro"/>
</dbReference>
<dbReference type="Pfam" id="PF02913">
    <property type="entry name" value="FAD-oxidase_C"/>
    <property type="match status" value="1"/>
</dbReference>
<dbReference type="FunFam" id="3.30.70.2740:FF:000001">
    <property type="entry name" value="D-lactate dehydrogenase mitochondrial"/>
    <property type="match status" value="1"/>
</dbReference>
<evidence type="ECO:0000256" key="1">
    <source>
        <dbReference type="ARBA" id="ARBA00001974"/>
    </source>
</evidence>
<dbReference type="Proteomes" id="UP000310458">
    <property type="component" value="Unassembled WGS sequence"/>
</dbReference>
<gene>
    <name evidence="9" type="ORF">FEF26_12360</name>
</gene>
<comment type="cofactor">
    <cofactor evidence="1">
        <name>FAD</name>
        <dbReference type="ChEBI" id="CHEBI:57692"/>
    </cofactor>
</comment>
<comment type="caution">
    <text evidence="9">The sequence shown here is derived from an EMBL/GenBank/DDBJ whole genome shotgun (WGS) entry which is preliminary data.</text>
</comment>
<protein>
    <recommendedName>
        <fullName evidence="7">D-lactate dehydrogenase (cytochrome)</fullName>
        <ecNumber evidence="7">1.1.2.4</ecNumber>
    </recommendedName>
</protein>
<dbReference type="SUPFAM" id="SSF55103">
    <property type="entry name" value="FAD-linked oxidases, C-terminal domain"/>
    <property type="match status" value="1"/>
</dbReference>
<feature type="domain" description="FAD-binding PCMH-type" evidence="8">
    <location>
        <begin position="43"/>
        <end position="220"/>
    </location>
</feature>
<proteinExistence type="inferred from homology"/>
<dbReference type="PANTHER" id="PTHR11748">
    <property type="entry name" value="D-LACTATE DEHYDROGENASE"/>
    <property type="match status" value="1"/>
</dbReference>
<evidence type="ECO:0000256" key="5">
    <source>
        <dbReference type="ARBA" id="ARBA00022946"/>
    </source>
</evidence>
<evidence type="ECO:0000256" key="2">
    <source>
        <dbReference type="ARBA" id="ARBA00008000"/>
    </source>
</evidence>
<dbReference type="InterPro" id="IPR016164">
    <property type="entry name" value="FAD-linked_Oxase-like_C"/>
</dbReference>
<reference evidence="9 10" key="1">
    <citation type="submission" date="2019-05" db="EMBL/GenBank/DDBJ databases">
        <title>Nesterenkonia sp. GY074 isolated from the Southern Atlantic Ocean.</title>
        <authorList>
            <person name="Zhang G."/>
        </authorList>
    </citation>
    <scope>NUCLEOTIDE SEQUENCE [LARGE SCALE GENOMIC DNA]</scope>
    <source>
        <strain evidence="9 10">GY074</strain>
    </source>
</reference>
<dbReference type="InterPro" id="IPR036318">
    <property type="entry name" value="FAD-bd_PCMH-like_sf"/>
</dbReference>
<evidence type="ECO:0000256" key="6">
    <source>
        <dbReference type="ARBA" id="ARBA00023002"/>
    </source>
</evidence>
<dbReference type="InterPro" id="IPR016166">
    <property type="entry name" value="FAD-bd_PCMH"/>
</dbReference>
<dbReference type="InterPro" id="IPR016171">
    <property type="entry name" value="Vanillyl_alc_oxidase_C-sub2"/>
</dbReference>
<dbReference type="FunFam" id="1.10.45.10:FF:000001">
    <property type="entry name" value="D-lactate dehydrogenase mitochondrial"/>
    <property type="match status" value="1"/>
</dbReference>
<dbReference type="Gene3D" id="1.10.45.10">
    <property type="entry name" value="Vanillyl-alcohol Oxidase, Chain A, domain 4"/>
    <property type="match status" value="1"/>
</dbReference>
<dbReference type="RefSeq" id="WP_138253845.1">
    <property type="nucleotide sequence ID" value="NZ_VAVZ01000037.1"/>
</dbReference>
<dbReference type="AlphaFoldDB" id="A0A5R9B9M5"/>
<dbReference type="OrthoDB" id="9811557at2"/>
<dbReference type="Gene3D" id="3.30.465.10">
    <property type="match status" value="1"/>
</dbReference>
<dbReference type="PANTHER" id="PTHR11748:SF111">
    <property type="entry name" value="D-LACTATE DEHYDROGENASE, MITOCHONDRIAL-RELATED"/>
    <property type="match status" value="1"/>
</dbReference>
<dbReference type="GO" id="GO:1903457">
    <property type="term" value="P:lactate catabolic process"/>
    <property type="evidence" value="ECO:0007669"/>
    <property type="project" value="TreeGrafter"/>
</dbReference>
<dbReference type="SUPFAM" id="SSF56176">
    <property type="entry name" value="FAD-binding/transporter-associated domain-like"/>
    <property type="match status" value="1"/>
</dbReference>
<dbReference type="GO" id="GO:0008720">
    <property type="term" value="F:D-lactate dehydrogenase (NAD+) activity"/>
    <property type="evidence" value="ECO:0007669"/>
    <property type="project" value="TreeGrafter"/>
</dbReference>
<organism evidence="9 10">
    <name type="scientific">Nesterenkonia salmonea</name>
    <dbReference type="NCBI Taxonomy" id="1804987"/>
    <lineage>
        <taxon>Bacteria</taxon>
        <taxon>Bacillati</taxon>
        <taxon>Actinomycetota</taxon>
        <taxon>Actinomycetes</taxon>
        <taxon>Micrococcales</taxon>
        <taxon>Micrococcaceae</taxon>
        <taxon>Nesterenkonia</taxon>
    </lineage>
</organism>
<dbReference type="PROSITE" id="PS51387">
    <property type="entry name" value="FAD_PCMH"/>
    <property type="match status" value="1"/>
</dbReference>
<keyword evidence="3" id="KW-0285">Flavoprotein</keyword>
<evidence type="ECO:0000313" key="10">
    <source>
        <dbReference type="Proteomes" id="UP000310458"/>
    </source>
</evidence>
<dbReference type="Pfam" id="PF01565">
    <property type="entry name" value="FAD_binding_4"/>
    <property type="match status" value="1"/>
</dbReference>
<dbReference type="Gene3D" id="3.30.70.2740">
    <property type="match status" value="1"/>
</dbReference>
<dbReference type="InterPro" id="IPR016169">
    <property type="entry name" value="FAD-bd_PCMH_sub2"/>
</dbReference>
<evidence type="ECO:0000259" key="8">
    <source>
        <dbReference type="PROSITE" id="PS51387"/>
    </source>
</evidence>
<keyword evidence="5" id="KW-0809">Transit peptide</keyword>
<keyword evidence="6" id="KW-0560">Oxidoreductase</keyword>
<name>A0A5R9B9M5_9MICC</name>
<dbReference type="GO" id="GO:0004458">
    <property type="term" value="F:D-lactate dehydrogenase (cytochrome) activity"/>
    <property type="evidence" value="ECO:0007669"/>
    <property type="project" value="UniProtKB-EC"/>
</dbReference>
<dbReference type="EC" id="1.1.2.4" evidence="7"/>
<evidence type="ECO:0000256" key="4">
    <source>
        <dbReference type="ARBA" id="ARBA00022827"/>
    </source>
</evidence>